<sequence>MFLIARWVKGRLGAPEYKQLEGFLWSTTTVEVDEAVEMPLQMPIVLTDAAPSPTSSGVTLRKKVTSSSENLNIQKNGGGGMFACTYCSRSFATAGILKNHEQEHAEMMPYRCDICGKGFKHKRSQNRHHKLHSGQRKYKCTMCDSRFFRSDHLKLHMKTHEVSKYAFVCVLCQRGFNSNSALESHLQVYHSNESPAQDAIQPDVEEKVESLSPAIQVKEEEENEEGQETTLTSMTTNVEDSSQLCCGVRSVGVASSEALLAHAESAAHGLGVATGGSDLSPSVSNTERAGSVSTTAGGQYACCVLCSLSFDSSEAFEAHFEAAHHGGSGGATALSDRALLSQFNDLAATLPSLSAGATDSWPSSSTAAAYSCGFCGELKANVGDLQKHTLHKHSLKDLQLPPISADPTYDCDFCGRCFDSILALHCHASSAHRKSASAVDGSSNVQAYQCGQCDTSFSTLKMFTGHMRGQLADPGLRPSSGGRRCHLCGLVAESDDRLNSHLLTHYLQKECRQCCQACGRWFPRADELNEHMFQVHAVHAYRCSLCGSLFESRADMQRHLVAAHVDEQIRHRCRACGAAFDSGDQFLAHVRLAHTFNSSSSSSSNNNNNCSPSPPELHYYCTVCCLAFDSEAEYRAHSHAAFQCSLLCSKSFSGQHPYEQHINNEHGLQASASDEEPQQLDNGPSSPANNNKCNICDKKCSSLVELAQHKLQHCKVVHSETCAVCRAPIGSVEQFFIHVRMHNSNTAGGVAPACIICKQSLLSTVEMHTHAKFHLRLDNASHNHWPRQQHMLSSKAEAQVQQAHVANDGLHHRCTLCQKVFISPAKLQCHLIEHSFSGGSGFQCYLCNTAFPLPQTLQQHITSVHNRPEDRPYQCSTCAGRFFFRAELDHHTLAEHGRGADTLAATPADESTLRYCFCGQSVPDLAAFQSHLSVCTAAKGGDPAAASALELLAWTAFPDDAEKVKQILALISSAMAAVVSTTTAPTAATTTELPTKTEPNSGVPLSIAAASVRQTGNKRMLLSPPAVSPKMAKLSLATCSPTLATTTTTTTTAAAAATTTTTATTTTAATATTTTTTTTSTTTTTAAVTVTAAPAVSRTSSSQQRGSHPCPHCSKVFHSPSALQGHSHVHMGSRIHQCSKCQREFPTAAKMRNHQRQHSGDKPFPCEVCGRFFSRKDNLKVHMKTHFKYSALSSLNDLPTMVSPMSRCLYNTSIGQPATSVVELQNSSTSATNATGSDDESTSAVSLRPQQLIA</sequence>
<dbReference type="AlphaFoldDB" id="A0A0V1FKQ5"/>
<keyword evidence="19" id="KW-1185">Reference proteome</keyword>
<feature type="domain" description="C2H2-type" evidence="17">
    <location>
        <begin position="82"/>
        <end position="109"/>
    </location>
</feature>
<feature type="region of interest" description="Disordered" evidence="16">
    <location>
        <begin position="1094"/>
        <end position="1113"/>
    </location>
</feature>
<gene>
    <name evidence="18" type="primary">znf521</name>
    <name evidence="18" type="ORF">T4D_12454</name>
</gene>
<evidence type="ECO:0000313" key="18">
    <source>
        <dbReference type="EMBL" id="KRY86524.1"/>
    </source>
</evidence>
<dbReference type="FunFam" id="3.30.160.60:FF:000032">
    <property type="entry name" value="Krueppel-like factor 4"/>
    <property type="match status" value="1"/>
</dbReference>
<keyword evidence="9" id="KW-0862">Zinc</keyword>
<feature type="domain" description="C2H2-type" evidence="17">
    <location>
        <begin position="842"/>
        <end position="870"/>
    </location>
</feature>
<dbReference type="GO" id="GO:0000977">
    <property type="term" value="F:RNA polymerase II transcription regulatory region sequence-specific DNA binding"/>
    <property type="evidence" value="ECO:0007669"/>
    <property type="project" value="TreeGrafter"/>
</dbReference>
<dbReference type="Pfam" id="PF12874">
    <property type="entry name" value="zf-met"/>
    <property type="match status" value="1"/>
</dbReference>
<accession>A0A0V1FKQ5</accession>
<keyword evidence="5" id="KW-0479">Metal-binding</keyword>
<evidence type="ECO:0000256" key="9">
    <source>
        <dbReference type="ARBA" id="ARBA00022833"/>
    </source>
</evidence>
<feature type="domain" description="C2H2-type" evidence="17">
    <location>
        <begin position="642"/>
        <end position="671"/>
    </location>
</feature>
<evidence type="ECO:0000256" key="16">
    <source>
        <dbReference type="SAM" id="MobiDB-lite"/>
    </source>
</evidence>
<keyword evidence="3" id="KW-0217">Developmental protein</keyword>
<feature type="domain" description="C2H2-type" evidence="17">
    <location>
        <begin position="571"/>
        <end position="599"/>
    </location>
</feature>
<evidence type="ECO:0000313" key="19">
    <source>
        <dbReference type="Proteomes" id="UP000054995"/>
    </source>
</evidence>
<feature type="domain" description="C2H2-type" evidence="17">
    <location>
        <begin position="541"/>
        <end position="569"/>
    </location>
</feature>
<reference evidence="18 19" key="1">
    <citation type="submission" date="2015-01" db="EMBL/GenBank/DDBJ databases">
        <title>Evolution of Trichinella species and genotypes.</title>
        <authorList>
            <person name="Korhonen P.K."/>
            <person name="Edoardo P."/>
            <person name="Giuseppe L.R."/>
            <person name="Gasser R.B."/>
        </authorList>
    </citation>
    <scope>NUCLEOTIDE SEQUENCE [LARGE SCALE GENOMIC DNA]</scope>
    <source>
        <strain evidence="18">ISS470</strain>
    </source>
</reference>
<feature type="domain" description="C2H2-type" evidence="17">
    <location>
        <begin position="1136"/>
        <end position="1163"/>
    </location>
</feature>
<dbReference type="PROSITE" id="PS50157">
    <property type="entry name" value="ZINC_FINGER_C2H2_2"/>
    <property type="match status" value="14"/>
</dbReference>
<evidence type="ECO:0000256" key="13">
    <source>
        <dbReference type="ARBA" id="ARBA00023163"/>
    </source>
</evidence>
<organism evidence="18 19">
    <name type="scientific">Trichinella pseudospiralis</name>
    <name type="common">Parasitic roundworm</name>
    <dbReference type="NCBI Taxonomy" id="6337"/>
    <lineage>
        <taxon>Eukaryota</taxon>
        <taxon>Metazoa</taxon>
        <taxon>Ecdysozoa</taxon>
        <taxon>Nematoda</taxon>
        <taxon>Enoplea</taxon>
        <taxon>Dorylaimia</taxon>
        <taxon>Trichinellida</taxon>
        <taxon>Trichinellidae</taxon>
        <taxon>Trichinella</taxon>
    </lineage>
</organism>
<dbReference type="GO" id="GO:0000981">
    <property type="term" value="F:DNA-binding transcription factor activity, RNA polymerase II-specific"/>
    <property type="evidence" value="ECO:0007669"/>
    <property type="project" value="TreeGrafter"/>
</dbReference>
<feature type="region of interest" description="Disordered" evidence="16">
    <location>
        <begin position="1224"/>
        <end position="1254"/>
    </location>
</feature>
<evidence type="ECO:0000256" key="15">
    <source>
        <dbReference type="PROSITE-ProRule" id="PRU00042"/>
    </source>
</evidence>
<evidence type="ECO:0000256" key="12">
    <source>
        <dbReference type="ARBA" id="ARBA00023159"/>
    </source>
</evidence>
<dbReference type="GO" id="GO:0005634">
    <property type="term" value="C:nucleus"/>
    <property type="evidence" value="ECO:0007669"/>
    <property type="project" value="TreeGrafter"/>
</dbReference>
<feature type="domain" description="C2H2-type" evidence="17">
    <location>
        <begin position="409"/>
        <end position="437"/>
    </location>
</feature>
<evidence type="ECO:0000256" key="10">
    <source>
        <dbReference type="ARBA" id="ARBA00023015"/>
    </source>
</evidence>
<keyword evidence="10" id="KW-0805">Transcription regulation</keyword>
<dbReference type="Pfam" id="PF00096">
    <property type="entry name" value="zf-C2H2"/>
    <property type="match status" value="3"/>
</dbReference>
<feature type="domain" description="C2H2-type" evidence="17">
    <location>
        <begin position="167"/>
        <end position="195"/>
    </location>
</feature>
<evidence type="ECO:0000256" key="6">
    <source>
        <dbReference type="ARBA" id="ARBA00022737"/>
    </source>
</evidence>
<proteinExistence type="inferred from homology"/>
<dbReference type="PROSITE" id="PS00028">
    <property type="entry name" value="ZINC_FINGER_C2H2_1"/>
    <property type="match status" value="17"/>
</dbReference>
<dbReference type="InterPro" id="IPR036236">
    <property type="entry name" value="Znf_C2H2_sf"/>
</dbReference>
<evidence type="ECO:0000256" key="1">
    <source>
        <dbReference type="ARBA" id="ARBA00004123"/>
    </source>
</evidence>
<evidence type="ECO:0000256" key="4">
    <source>
        <dbReference type="ARBA" id="ARBA00022491"/>
    </source>
</evidence>
<feature type="domain" description="C2H2-type" evidence="17">
    <location>
        <begin position="110"/>
        <end position="137"/>
    </location>
</feature>
<dbReference type="PANTHER" id="PTHR24379">
    <property type="entry name" value="KRAB AND ZINC FINGER DOMAIN-CONTAINING"/>
    <property type="match status" value="1"/>
</dbReference>
<feature type="compositionally biased region" description="Low complexity" evidence="16">
    <location>
        <begin position="1226"/>
        <end position="1235"/>
    </location>
</feature>
<feature type="domain" description="C2H2-type" evidence="17">
    <location>
        <begin position="448"/>
        <end position="478"/>
    </location>
</feature>
<evidence type="ECO:0000259" key="17">
    <source>
        <dbReference type="PROSITE" id="PS50157"/>
    </source>
</evidence>
<dbReference type="SMART" id="SM00355">
    <property type="entry name" value="ZnF_C2H2"/>
    <property type="match status" value="23"/>
</dbReference>
<keyword evidence="6" id="KW-0677">Repeat</keyword>
<dbReference type="FunFam" id="3.30.160.60:FF:000736">
    <property type="entry name" value="Zinc finger protein 423"/>
    <property type="match status" value="1"/>
</dbReference>
<dbReference type="Gene3D" id="3.30.160.60">
    <property type="entry name" value="Classic Zinc Finger"/>
    <property type="match status" value="8"/>
</dbReference>
<dbReference type="EMBL" id="JYDT01000070">
    <property type="protein sequence ID" value="KRY86524.1"/>
    <property type="molecule type" value="Genomic_DNA"/>
</dbReference>
<keyword evidence="11" id="KW-0238">DNA-binding</keyword>
<dbReference type="Proteomes" id="UP000054995">
    <property type="component" value="Unassembled WGS sequence"/>
</dbReference>
<feature type="domain" description="C2H2-type" evidence="17">
    <location>
        <begin position="1164"/>
        <end position="1186"/>
    </location>
</feature>
<dbReference type="PANTHER" id="PTHR24379:SF128">
    <property type="entry name" value="C2H2-TYPE DOMAIN-CONTAINING PROTEIN"/>
    <property type="match status" value="1"/>
</dbReference>
<evidence type="ECO:0000256" key="2">
    <source>
        <dbReference type="ARBA" id="ARBA00006991"/>
    </source>
</evidence>
<feature type="domain" description="C2H2-type" evidence="17">
    <location>
        <begin position="513"/>
        <end position="537"/>
    </location>
</feature>
<dbReference type="InterPro" id="IPR013087">
    <property type="entry name" value="Znf_C2H2_type"/>
</dbReference>
<feature type="compositionally biased region" description="Polar residues" evidence="16">
    <location>
        <begin position="1097"/>
        <end position="1106"/>
    </location>
</feature>
<comment type="similarity">
    <text evidence="2">Belongs to the krueppel C2H2-type zinc-finger protein family.</text>
</comment>
<feature type="region of interest" description="Disordered" evidence="16">
    <location>
        <begin position="193"/>
        <end position="232"/>
    </location>
</feature>
<evidence type="ECO:0000256" key="11">
    <source>
        <dbReference type="ARBA" id="ARBA00023125"/>
    </source>
</evidence>
<protein>
    <submittedName>
        <fullName evidence="18">Zinc finger protein</fullName>
    </submittedName>
</protein>
<keyword evidence="12" id="KW-0010">Activator</keyword>
<comment type="subcellular location">
    <subcellularLocation>
        <location evidence="1">Nucleus</location>
    </subcellularLocation>
</comment>
<comment type="caution">
    <text evidence="18">The sequence shown here is derived from an EMBL/GenBank/DDBJ whole genome shotgun (WGS) entry which is preliminary data.</text>
</comment>
<keyword evidence="4" id="KW-0678">Repressor</keyword>
<dbReference type="GO" id="GO:0008270">
    <property type="term" value="F:zinc ion binding"/>
    <property type="evidence" value="ECO:0007669"/>
    <property type="project" value="UniProtKB-KW"/>
</dbReference>
<evidence type="ECO:0000256" key="5">
    <source>
        <dbReference type="ARBA" id="ARBA00022723"/>
    </source>
</evidence>
<dbReference type="SUPFAM" id="SSF57667">
    <property type="entry name" value="beta-beta-alpha zinc fingers"/>
    <property type="match status" value="6"/>
</dbReference>
<dbReference type="OrthoDB" id="10014897at2759"/>
<evidence type="ECO:0000256" key="14">
    <source>
        <dbReference type="ARBA" id="ARBA00023242"/>
    </source>
</evidence>
<feature type="compositionally biased region" description="Polar residues" evidence="16">
    <location>
        <begin position="1242"/>
        <end position="1254"/>
    </location>
</feature>
<evidence type="ECO:0000256" key="8">
    <source>
        <dbReference type="ARBA" id="ARBA00022782"/>
    </source>
</evidence>
<feature type="region of interest" description="Disordered" evidence="16">
    <location>
        <begin position="1049"/>
        <end position="1082"/>
    </location>
</feature>
<feature type="domain" description="C2H2-type" evidence="17">
    <location>
        <begin position="1108"/>
        <end position="1135"/>
    </location>
</feature>
<name>A0A0V1FKQ5_TRIPS</name>
<keyword evidence="7 15" id="KW-0863">Zinc-finger</keyword>
<keyword evidence="8" id="KW-0221">Differentiation</keyword>
<keyword evidence="13" id="KW-0804">Transcription</keyword>
<feature type="domain" description="C2H2-type" evidence="17">
    <location>
        <begin position="138"/>
        <end position="165"/>
    </location>
</feature>
<keyword evidence="14" id="KW-0539">Nucleus</keyword>
<evidence type="ECO:0000256" key="7">
    <source>
        <dbReference type="ARBA" id="ARBA00022771"/>
    </source>
</evidence>
<evidence type="ECO:0000256" key="3">
    <source>
        <dbReference type="ARBA" id="ARBA00022473"/>
    </source>
</evidence>